<feature type="chain" id="PRO_5027769661" evidence="7">
    <location>
        <begin position="28"/>
        <end position="199"/>
    </location>
</feature>
<dbReference type="GO" id="GO:0048046">
    <property type="term" value="C:apoplast"/>
    <property type="evidence" value="ECO:0007669"/>
    <property type="project" value="UniProtKB-SubCell"/>
</dbReference>
<keyword evidence="2" id="KW-0052">Apoplast</keyword>
<evidence type="ECO:0000256" key="2">
    <source>
        <dbReference type="ARBA" id="ARBA00022523"/>
    </source>
</evidence>
<keyword evidence="4 7" id="KW-0732">Signal</keyword>
<dbReference type="Pfam" id="PF04043">
    <property type="entry name" value="PMEI"/>
    <property type="match status" value="1"/>
</dbReference>
<comment type="subcellular location">
    <subcellularLocation>
        <location evidence="1">Secreted</location>
        <location evidence="1">Extracellular space</location>
        <location evidence="1">Apoplast</location>
    </subcellularLocation>
</comment>
<dbReference type="SUPFAM" id="SSF101148">
    <property type="entry name" value="Plant invertase/pectin methylesterase inhibitor"/>
    <property type="match status" value="1"/>
</dbReference>
<dbReference type="InterPro" id="IPR051955">
    <property type="entry name" value="PME_Inhibitor"/>
</dbReference>
<feature type="signal peptide" evidence="7">
    <location>
        <begin position="1"/>
        <end position="27"/>
    </location>
</feature>
<dbReference type="InterPro" id="IPR006501">
    <property type="entry name" value="Pectinesterase_inhib_dom"/>
</dbReference>
<proteinExistence type="inferred from homology"/>
<dbReference type="NCBIfam" id="TIGR01614">
    <property type="entry name" value="PME_inhib"/>
    <property type="match status" value="1"/>
</dbReference>
<dbReference type="RefSeq" id="XP_015891941.1">
    <property type="nucleotide sequence ID" value="XM_016036455.4"/>
</dbReference>
<evidence type="ECO:0000256" key="1">
    <source>
        <dbReference type="ARBA" id="ARBA00004271"/>
    </source>
</evidence>
<evidence type="ECO:0000313" key="10">
    <source>
        <dbReference type="RefSeq" id="XP_015891941.1"/>
    </source>
</evidence>
<name>A0A6P4AS12_ZIZJJ</name>
<evidence type="ECO:0000256" key="4">
    <source>
        <dbReference type="ARBA" id="ARBA00022729"/>
    </source>
</evidence>
<keyword evidence="3" id="KW-0964">Secreted</keyword>
<keyword evidence="9" id="KW-1185">Reference proteome</keyword>
<evidence type="ECO:0000256" key="5">
    <source>
        <dbReference type="ARBA" id="ARBA00023157"/>
    </source>
</evidence>
<evidence type="ECO:0000313" key="9">
    <source>
        <dbReference type="Proteomes" id="UP001652623"/>
    </source>
</evidence>
<dbReference type="Gene3D" id="1.20.140.40">
    <property type="entry name" value="Invertase/pectin methylesterase inhibitor family protein"/>
    <property type="match status" value="1"/>
</dbReference>
<dbReference type="GO" id="GO:0004857">
    <property type="term" value="F:enzyme inhibitor activity"/>
    <property type="evidence" value="ECO:0007669"/>
    <property type="project" value="InterPro"/>
</dbReference>
<evidence type="ECO:0000256" key="7">
    <source>
        <dbReference type="SAM" id="SignalP"/>
    </source>
</evidence>
<evidence type="ECO:0000259" key="8">
    <source>
        <dbReference type="SMART" id="SM00856"/>
    </source>
</evidence>
<feature type="domain" description="Pectinesterase inhibitor" evidence="8">
    <location>
        <begin position="29"/>
        <end position="184"/>
    </location>
</feature>
<dbReference type="PANTHER" id="PTHR31080:SF158">
    <property type="entry name" value="PLANT INVERTASE_PECTIN METHYLESTERASE INHIBITOR SUPERFAMILY PROTEIN"/>
    <property type="match status" value="1"/>
</dbReference>
<organism evidence="9 10">
    <name type="scientific">Ziziphus jujuba</name>
    <name type="common">Chinese jujube</name>
    <name type="synonym">Ziziphus sativa</name>
    <dbReference type="NCBI Taxonomy" id="326968"/>
    <lineage>
        <taxon>Eukaryota</taxon>
        <taxon>Viridiplantae</taxon>
        <taxon>Streptophyta</taxon>
        <taxon>Embryophyta</taxon>
        <taxon>Tracheophyta</taxon>
        <taxon>Spermatophyta</taxon>
        <taxon>Magnoliopsida</taxon>
        <taxon>eudicotyledons</taxon>
        <taxon>Gunneridae</taxon>
        <taxon>Pentapetalae</taxon>
        <taxon>rosids</taxon>
        <taxon>fabids</taxon>
        <taxon>Rosales</taxon>
        <taxon>Rhamnaceae</taxon>
        <taxon>Paliureae</taxon>
        <taxon>Ziziphus</taxon>
    </lineage>
</organism>
<dbReference type="FunFam" id="1.20.140.40:FF:000006">
    <property type="entry name" value="Pectinesterase inhibitor 3"/>
    <property type="match status" value="1"/>
</dbReference>
<dbReference type="KEGG" id="zju:107426319"/>
<evidence type="ECO:0000256" key="6">
    <source>
        <dbReference type="ARBA" id="ARBA00038471"/>
    </source>
</evidence>
<dbReference type="GeneID" id="107426319"/>
<protein>
    <submittedName>
        <fullName evidence="10">Pectinesterase inhibitor 6</fullName>
    </submittedName>
</protein>
<keyword evidence="5" id="KW-1015">Disulfide bond</keyword>
<dbReference type="AlphaFoldDB" id="A0A6P4AS12"/>
<dbReference type="SMART" id="SM00856">
    <property type="entry name" value="PMEI"/>
    <property type="match status" value="1"/>
</dbReference>
<dbReference type="PANTHER" id="PTHR31080">
    <property type="entry name" value="PECTINESTERASE INHIBITOR-LIKE"/>
    <property type="match status" value="1"/>
</dbReference>
<dbReference type="InParanoid" id="A0A6P4AS12"/>
<evidence type="ECO:0000256" key="3">
    <source>
        <dbReference type="ARBA" id="ARBA00022525"/>
    </source>
</evidence>
<accession>A0A6P4AS12</accession>
<sequence length="199" mass="21678">MANDIKFLVMTFFLVAWLASLGQCASANGKNKYVRDACRVTRYPDLCIHSLAPFSNTAKTSPTLWARAGVSVTLSEAKSVARYLVRLKSQRSSFRGRNSAALSDCIECFENVIDELHKSLRVLRSLSRGTFSTQMADLNTWLSAALTDEDTCLDGFAGQKGKLIKFLLNRVSKASYITSNALALANKLAATGLGSVIDP</sequence>
<comment type="similarity">
    <text evidence="6">Belongs to the PMEI family.</text>
</comment>
<gene>
    <name evidence="10" type="primary">LOC107426319</name>
</gene>
<dbReference type="CDD" id="cd15798">
    <property type="entry name" value="PMEI-like_3"/>
    <property type="match status" value="1"/>
</dbReference>
<reference evidence="10" key="1">
    <citation type="submission" date="2025-08" db="UniProtKB">
        <authorList>
            <consortium name="RefSeq"/>
        </authorList>
    </citation>
    <scope>IDENTIFICATION</scope>
    <source>
        <tissue evidence="10">Seedling</tissue>
    </source>
</reference>
<dbReference type="InterPro" id="IPR035513">
    <property type="entry name" value="Invertase/methylesterase_inhib"/>
</dbReference>
<dbReference type="FunCoup" id="A0A6P4AS12">
    <property type="interactions" value="524"/>
</dbReference>
<dbReference type="Proteomes" id="UP001652623">
    <property type="component" value="Chromosome 9"/>
</dbReference>